<protein>
    <submittedName>
        <fullName evidence="3">Uncharacterized protein</fullName>
    </submittedName>
</protein>
<dbReference type="OrthoDB" id="7931429at2"/>
<dbReference type="Proteomes" id="UP000005952">
    <property type="component" value="Chromosome"/>
</dbReference>
<name>N0B9Q1_9HYPH</name>
<dbReference type="STRING" id="670307.HYPDE_27958"/>
<feature type="transmembrane region" description="Helical" evidence="2">
    <location>
        <begin position="44"/>
        <end position="62"/>
    </location>
</feature>
<dbReference type="EMBL" id="CP005587">
    <property type="protein sequence ID" value="AGK57271.1"/>
    <property type="molecule type" value="Genomic_DNA"/>
</dbReference>
<keyword evidence="2" id="KW-1133">Transmembrane helix</keyword>
<organism evidence="3 4">
    <name type="scientific">Hyphomicrobium denitrificans 1NES1</name>
    <dbReference type="NCBI Taxonomy" id="670307"/>
    <lineage>
        <taxon>Bacteria</taxon>
        <taxon>Pseudomonadati</taxon>
        <taxon>Pseudomonadota</taxon>
        <taxon>Alphaproteobacteria</taxon>
        <taxon>Hyphomicrobiales</taxon>
        <taxon>Hyphomicrobiaceae</taxon>
        <taxon>Hyphomicrobium</taxon>
    </lineage>
</organism>
<dbReference type="AlphaFoldDB" id="N0B9Q1"/>
<gene>
    <name evidence="3" type="ORF">HYPDE_27958</name>
</gene>
<reference evidence="3 4" key="1">
    <citation type="journal article" date="2013" name="Genome Announc.">
        <title>Genome sequences for three denitrifying bacterial strains isolated from a uranium- and nitrate-contaminated subsurface environment.</title>
        <authorList>
            <person name="Venkatramanan R."/>
            <person name="Prakash O."/>
            <person name="Woyke T."/>
            <person name="Chain P."/>
            <person name="Goodwin L.A."/>
            <person name="Watson D."/>
            <person name="Brooks S."/>
            <person name="Kostka J.E."/>
            <person name="Green S.J."/>
        </authorList>
    </citation>
    <scope>NUCLEOTIDE SEQUENCE [LARGE SCALE GENOMIC DNA]</scope>
    <source>
        <strain evidence="3 4">1NES1</strain>
    </source>
</reference>
<evidence type="ECO:0000256" key="2">
    <source>
        <dbReference type="SAM" id="Phobius"/>
    </source>
</evidence>
<dbReference type="RefSeq" id="WP_015597308.1">
    <property type="nucleotide sequence ID" value="NC_021172.1"/>
</dbReference>
<accession>N0B9Q1</accession>
<keyword evidence="2" id="KW-0472">Membrane</keyword>
<evidence type="ECO:0000313" key="4">
    <source>
        <dbReference type="Proteomes" id="UP000005952"/>
    </source>
</evidence>
<dbReference type="HOGENOM" id="CLU_1033559_0_0_5"/>
<keyword evidence="4" id="KW-1185">Reference proteome</keyword>
<proteinExistence type="predicted"/>
<sequence length="289" mass="30501">MSVPYRSSAFEPHTACDADDFYESEFELSAGDRIGGPASRANDMLAWCAAIAIVVGGGWIMLHDDGALLARLPKLTAGVSDFIRQSAGTSTPSASPNEGVSAGAPYTAPAAEPPQDQATPPPLPVATSIPEPPAIKSEDPPATKSESADASTDDGTQDAAAPSAKQVSTPPRDPYQARAEAAGLNPGISHALLMRFSSTDFRNARVAIESAVAKTPDNGVFIWPRQRKPGEALFKVHFVEGAGPDCRRYVVSVTMNNWTTTALPMEKCGVPRVVSRTTEARDTRKRATP</sequence>
<keyword evidence="2" id="KW-0812">Transmembrane</keyword>
<dbReference type="KEGG" id="hdt:HYPDE_27958"/>
<feature type="compositionally biased region" description="Polar residues" evidence="1">
    <location>
        <begin position="87"/>
        <end position="98"/>
    </location>
</feature>
<evidence type="ECO:0000256" key="1">
    <source>
        <dbReference type="SAM" id="MobiDB-lite"/>
    </source>
</evidence>
<evidence type="ECO:0000313" key="3">
    <source>
        <dbReference type="EMBL" id="AGK57271.1"/>
    </source>
</evidence>
<feature type="region of interest" description="Disordered" evidence="1">
    <location>
        <begin position="87"/>
        <end position="174"/>
    </location>
</feature>
<feature type="compositionally biased region" description="Low complexity" evidence="1">
    <location>
        <begin position="107"/>
        <end position="118"/>
    </location>
</feature>